<dbReference type="PANTHER" id="PTHR30040">
    <property type="entry name" value="THIAMINE BIOSYNTHESIS LIPOPROTEIN APBE"/>
    <property type="match status" value="1"/>
</dbReference>
<feature type="binding site" evidence="11">
    <location>
        <position position="267"/>
    </location>
    <ligand>
        <name>Mg(2+)</name>
        <dbReference type="ChEBI" id="CHEBI:18420"/>
    </ligand>
</feature>
<dbReference type="OrthoDB" id="9778595at2"/>
<dbReference type="EMBL" id="BJCC01000028">
    <property type="protein sequence ID" value="GCF95257.1"/>
    <property type="molecule type" value="Genomic_DNA"/>
</dbReference>
<dbReference type="PIRSF" id="PIRSF006268">
    <property type="entry name" value="ApbE"/>
    <property type="match status" value="1"/>
</dbReference>
<dbReference type="GO" id="GO:0046872">
    <property type="term" value="F:metal ion binding"/>
    <property type="evidence" value="ECO:0007669"/>
    <property type="project" value="UniProtKB-UniRule"/>
</dbReference>
<evidence type="ECO:0000256" key="8">
    <source>
        <dbReference type="ARBA" id="ARBA00031306"/>
    </source>
</evidence>
<dbReference type="GO" id="GO:0016740">
    <property type="term" value="F:transferase activity"/>
    <property type="evidence" value="ECO:0007669"/>
    <property type="project" value="UniProtKB-UniRule"/>
</dbReference>
<evidence type="ECO:0000256" key="11">
    <source>
        <dbReference type="PIRSR" id="PIRSR006268-2"/>
    </source>
</evidence>
<comment type="similarity">
    <text evidence="10">Belongs to the ApbE family.</text>
</comment>
<evidence type="ECO:0000256" key="9">
    <source>
        <dbReference type="ARBA" id="ARBA00048540"/>
    </source>
</evidence>
<dbReference type="SUPFAM" id="SSF143631">
    <property type="entry name" value="ApbE-like"/>
    <property type="match status" value="1"/>
</dbReference>
<gene>
    <name evidence="12" type="primary">apbE</name>
    <name evidence="12" type="ORF">NRIC_31480</name>
</gene>
<reference evidence="13" key="1">
    <citation type="submission" date="2019-02" db="EMBL/GenBank/DDBJ databases">
        <title>Draft genome sequence of Enterococcus sp. Gos25-1.</title>
        <authorList>
            <person name="Tanaka N."/>
            <person name="Shiwa Y."/>
            <person name="Fujita N."/>
        </authorList>
    </citation>
    <scope>NUCLEOTIDE SEQUENCE [LARGE SCALE GENOMIC DNA]</scope>
    <source>
        <strain evidence="13">Gos25-1</strain>
    </source>
</reference>
<dbReference type="PANTHER" id="PTHR30040:SF2">
    <property type="entry name" value="FAD:PROTEIN FMN TRANSFERASE"/>
    <property type="match status" value="1"/>
</dbReference>
<proteinExistence type="inferred from homology"/>
<keyword evidence="3 10" id="KW-0285">Flavoprotein</keyword>
<dbReference type="Proteomes" id="UP000290567">
    <property type="component" value="Unassembled WGS sequence"/>
</dbReference>
<dbReference type="AlphaFoldDB" id="A0A4P5PAX2"/>
<evidence type="ECO:0000313" key="12">
    <source>
        <dbReference type="EMBL" id="GCF95257.1"/>
    </source>
</evidence>
<evidence type="ECO:0000256" key="10">
    <source>
        <dbReference type="PIRNR" id="PIRNR006268"/>
    </source>
</evidence>
<evidence type="ECO:0000256" key="5">
    <source>
        <dbReference type="ARBA" id="ARBA00022723"/>
    </source>
</evidence>
<keyword evidence="7 10" id="KW-0460">Magnesium</keyword>
<dbReference type="RefSeq" id="WP_146623653.1">
    <property type="nucleotide sequence ID" value="NZ_BJCC01000028.1"/>
</dbReference>
<keyword evidence="5 10" id="KW-0479">Metal-binding</keyword>
<sequence length="313" mass="34648">MEAVNQSFHMMGTTITLTIFHSNADLLIKQAKQMLEDFERRFSANDPDSDLMKINQYAGVSSVKVDQDLFDLIQKGREIGISSNKRLNIAIGALVKKWRIGFDDAQVPSREEILQTLPLIDPEEILLNPQKKTVFLPKTGMEIDLGAIAKGYFADRLKAFFQSQGVTSGIIDLGGNVLTIGDSPKSADGHWAIGIQNPVESRGGLSAVLKSRNQSVVTSGIYERSLTIGNQTYHHIFDSTTGYPVNNQIASLTIVSDQSIDGEIWTTVLFSQSPEKALIWLNQSPQLNGIIITKKGEIMISNQIQHQVHRLEN</sequence>
<feature type="binding site" evidence="11">
    <location>
        <position position="147"/>
    </location>
    <ligand>
        <name>Mg(2+)</name>
        <dbReference type="ChEBI" id="CHEBI:18420"/>
    </ligand>
</feature>
<dbReference type="Pfam" id="PF02424">
    <property type="entry name" value="ApbE"/>
    <property type="match status" value="1"/>
</dbReference>
<dbReference type="InterPro" id="IPR024932">
    <property type="entry name" value="ApbE"/>
</dbReference>
<name>A0A4P5PAX2_9ENTE</name>
<evidence type="ECO:0000256" key="2">
    <source>
        <dbReference type="ARBA" id="ARBA00016337"/>
    </source>
</evidence>
<organism evidence="12 13">
    <name type="scientific">Enterococcus florum</name>
    <dbReference type="NCBI Taxonomy" id="2480627"/>
    <lineage>
        <taxon>Bacteria</taxon>
        <taxon>Bacillati</taxon>
        <taxon>Bacillota</taxon>
        <taxon>Bacilli</taxon>
        <taxon>Lactobacillales</taxon>
        <taxon>Enterococcaceae</taxon>
        <taxon>Enterococcus</taxon>
    </lineage>
</organism>
<evidence type="ECO:0000256" key="7">
    <source>
        <dbReference type="ARBA" id="ARBA00022842"/>
    </source>
</evidence>
<evidence type="ECO:0000256" key="3">
    <source>
        <dbReference type="ARBA" id="ARBA00022630"/>
    </source>
</evidence>
<protein>
    <recommendedName>
        <fullName evidence="2 10">FAD:protein FMN transferase</fullName>
        <ecNumber evidence="1 10">2.7.1.180</ecNumber>
    </recommendedName>
    <alternativeName>
        <fullName evidence="8 10">Flavin transferase</fullName>
    </alternativeName>
</protein>
<dbReference type="Gene3D" id="3.10.520.10">
    <property type="entry name" value="ApbE-like domains"/>
    <property type="match status" value="1"/>
</dbReference>
<accession>A0A4P5PAX2</accession>
<evidence type="ECO:0000313" key="13">
    <source>
        <dbReference type="Proteomes" id="UP000290567"/>
    </source>
</evidence>
<evidence type="ECO:0000256" key="1">
    <source>
        <dbReference type="ARBA" id="ARBA00011955"/>
    </source>
</evidence>
<keyword evidence="4 10" id="KW-0808">Transferase</keyword>
<comment type="caution">
    <text evidence="12">The sequence shown here is derived from an EMBL/GenBank/DDBJ whole genome shotgun (WGS) entry which is preliminary data.</text>
</comment>
<dbReference type="InterPro" id="IPR003374">
    <property type="entry name" value="ApbE-like_sf"/>
</dbReference>
<comment type="catalytic activity">
    <reaction evidence="9 10">
        <text>L-threonyl-[protein] + FAD = FMN-L-threonyl-[protein] + AMP + H(+)</text>
        <dbReference type="Rhea" id="RHEA:36847"/>
        <dbReference type="Rhea" id="RHEA-COMP:11060"/>
        <dbReference type="Rhea" id="RHEA-COMP:11061"/>
        <dbReference type="ChEBI" id="CHEBI:15378"/>
        <dbReference type="ChEBI" id="CHEBI:30013"/>
        <dbReference type="ChEBI" id="CHEBI:57692"/>
        <dbReference type="ChEBI" id="CHEBI:74257"/>
        <dbReference type="ChEBI" id="CHEBI:456215"/>
        <dbReference type="EC" id="2.7.1.180"/>
    </reaction>
</comment>
<dbReference type="EC" id="2.7.1.180" evidence="1 10"/>
<keyword evidence="6 10" id="KW-0274">FAD</keyword>
<evidence type="ECO:0000256" key="4">
    <source>
        <dbReference type="ARBA" id="ARBA00022679"/>
    </source>
</evidence>
<keyword evidence="13" id="KW-1185">Reference proteome</keyword>
<comment type="cofactor">
    <cofactor evidence="11">
        <name>Mg(2+)</name>
        <dbReference type="ChEBI" id="CHEBI:18420"/>
    </cofactor>
    <cofactor evidence="11">
        <name>Mn(2+)</name>
        <dbReference type="ChEBI" id="CHEBI:29035"/>
    </cofactor>
    <text evidence="11">Magnesium. Can also use manganese.</text>
</comment>
<evidence type="ECO:0000256" key="6">
    <source>
        <dbReference type="ARBA" id="ARBA00022827"/>
    </source>
</evidence>